<dbReference type="RefSeq" id="WP_301192042.1">
    <property type="nucleotide sequence ID" value="NZ_JAPDPJ010000054.1"/>
</dbReference>
<evidence type="ECO:0000313" key="2">
    <source>
        <dbReference type="Proteomes" id="UP001209229"/>
    </source>
</evidence>
<comment type="caution">
    <text evidence="1">The sequence shown here is derived from an EMBL/GenBank/DDBJ whole genome shotgun (WGS) entry which is preliminary data.</text>
</comment>
<dbReference type="EMBL" id="JAPDPJ010000054">
    <property type="protein sequence ID" value="MCW3788483.1"/>
    <property type="molecule type" value="Genomic_DNA"/>
</dbReference>
<organism evidence="1 2">
    <name type="scientific">Plebeiibacterium sediminum</name>
    <dbReference type="NCBI Taxonomy" id="2992112"/>
    <lineage>
        <taxon>Bacteria</taxon>
        <taxon>Pseudomonadati</taxon>
        <taxon>Bacteroidota</taxon>
        <taxon>Bacteroidia</taxon>
        <taxon>Marinilabiliales</taxon>
        <taxon>Marinilabiliaceae</taxon>
        <taxon>Plebeiibacterium</taxon>
    </lineage>
</organism>
<protein>
    <submittedName>
        <fullName evidence="1">Uncharacterized protein</fullName>
    </submittedName>
</protein>
<proteinExistence type="predicted"/>
<name>A0AAE3M7E1_9BACT</name>
<dbReference type="AlphaFoldDB" id="A0AAE3M7E1"/>
<sequence>MIELRLRYSYAEYKGKLYGYSTDYKTLVSHDIEDVNLGFVPEYIQGHEYYTKVVRKKRIDSAFKIETWGEIDGYSMRIWNLIDGKYTLEPITAEEAEHFGVGFAEPGRYHAVFKELDEINSIWEVRKPIEGFPFNTDEIVYLKKDGIWIEENCSGL</sequence>
<accession>A0AAE3M7E1</accession>
<dbReference type="Proteomes" id="UP001209229">
    <property type="component" value="Unassembled WGS sequence"/>
</dbReference>
<keyword evidence="2" id="KW-1185">Reference proteome</keyword>
<evidence type="ECO:0000313" key="1">
    <source>
        <dbReference type="EMBL" id="MCW3788483.1"/>
    </source>
</evidence>
<gene>
    <name evidence="1" type="ORF">OM075_18585</name>
</gene>
<reference evidence="1" key="1">
    <citation type="submission" date="2022-10" db="EMBL/GenBank/DDBJ databases">
        <authorList>
            <person name="Yu W.X."/>
        </authorList>
    </citation>
    <scope>NUCLEOTIDE SEQUENCE</scope>
    <source>
        <strain evidence="1">AAT</strain>
    </source>
</reference>